<organism evidence="1 2">
    <name type="scientific">Cuniculiplasma divulgatum</name>
    <dbReference type="NCBI Taxonomy" id="1673428"/>
    <lineage>
        <taxon>Archaea</taxon>
        <taxon>Methanobacteriati</taxon>
        <taxon>Thermoplasmatota</taxon>
        <taxon>Thermoplasmata</taxon>
        <taxon>Thermoplasmatales</taxon>
        <taxon>Cuniculiplasmataceae</taxon>
        <taxon>Cuniculiplasma</taxon>
    </lineage>
</organism>
<dbReference type="Proteomes" id="UP000187822">
    <property type="component" value="Chromosome I"/>
</dbReference>
<evidence type="ECO:0000313" key="1">
    <source>
        <dbReference type="EMBL" id="SJK84825.1"/>
    </source>
</evidence>
<dbReference type="EMBL" id="LT719092">
    <property type="protein sequence ID" value="SJK84825.1"/>
    <property type="molecule type" value="Genomic_DNA"/>
</dbReference>
<evidence type="ECO:0000313" key="2">
    <source>
        <dbReference type="Proteomes" id="UP000187822"/>
    </source>
</evidence>
<reference evidence="2" key="1">
    <citation type="submission" date="2016-06" db="EMBL/GenBank/DDBJ databases">
        <authorList>
            <person name="Toshchakov V.S."/>
        </authorList>
    </citation>
    <scope>NUCLEOTIDE SEQUENCE [LARGE SCALE GENOMIC DNA]</scope>
    <source>
        <strain>PM4 (JCM 30641</strain>
        <strain evidence="2">\VKM B-2940)</strain>
    </source>
</reference>
<name>A0A1R4A778_9ARCH</name>
<dbReference type="AlphaFoldDB" id="A0A1R4A778"/>
<gene>
    <name evidence="1" type="ORF">CPM_0990</name>
</gene>
<keyword evidence="2" id="KW-1185">Reference proteome</keyword>
<proteinExistence type="predicted"/>
<protein>
    <submittedName>
        <fullName evidence="1">Uncharacterized protein</fullName>
    </submittedName>
</protein>
<sequence>MKNINLHLKVGLFGERVILNYTYQYYHWVNYTSTKTLIIDINSQNMINVIGSIDNASIFNSTYYLIFTDQEIYQFMTMSARERRSDLLQQQLSNPTYMIPVTNYKATQNEVSTLVMENIRRGKEIVENLESKIKGAPSNYTVIPYSTVEEAELSSGNLFSLPHLLLHLNGKKINFHLVHNNFKGRGKLADETFSQYENILRKAFGSKLIIKN</sequence>
<accession>A0A1R4A778</accession>
<dbReference type="KEGG" id="cdiv:CPM_0990"/>